<name>A0A7C9MUJ9_9BACT</name>
<dbReference type="InterPro" id="IPR013317">
    <property type="entry name" value="DnaA_dom"/>
</dbReference>
<dbReference type="AlphaFoldDB" id="A0A7C9MUJ9"/>
<evidence type="ECO:0000256" key="8">
    <source>
        <dbReference type="RuleBase" id="RU004227"/>
    </source>
</evidence>
<evidence type="ECO:0000259" key="10">
    <source>
        <dbReference type="SMART" id="SM00760"/>
    </source>
</evidence>
<dbReference type="EMBL" id="WVUD01000007">
    <property type="protein sequence ID" value="MYL82734.1"/>
    <property type="molecule type" value="Genomic_DNA"/>
</dbReference>
<keyword evidence="5" id="KW-0446">Lipid-binding</keyword>
<reference evidence="11 12" key="1">
    <citation type="submission" date="2020-01" db="EMBL/GenBank/DDBJ databases">
        <title>Genome sequence of Desulfovibrio aerotolerans DSM 16695(T).</title>
        <authorList>
            <person name="Karnachuk O."/>
            <person name="Avakyan M."/>
            <person name="Mardanov A."/>
            <person name="Kadnikov V."/>
            <person name="Ravin N."/>
        </authorList>
    </citation>
    <scope>NUCLEOTIDE SEQUENCE [LARGE SCALE GENOMIC DNA]</scope>
    <source>
        <strain evidence="11 12">DSM 16695</strain>
    </source>
</reference>
<evidence type="ECO:0000313" key="11">
    <source>
        <dbReference type="EMBL" id="MYL82734.1"/>
    </source>
</evidence>
<dbReference type="SMART" id="SM00760">
    <property type="entry name" value="Bac_DnaA_C"/>
    <property type="match status" value="1"/>
</dbReference>
<dbReference type="OrthoDB" id="9807019at2"/>
<sequence>MTPTPQSASGDGVLKNDFRQHLLRTCPEQDIRRWFDPLDICVSEADQSYCVVFPHAYFGAWFEGSVKELFERQLAQYLGPGHILRYRTRGSSPGNGTGTPQHSAVAVVTDFPYGHRFTFETFLANEKNAFPLALAREVGRGDAVRYNPFLVCGPSGSGKTHLLRAMANAVTRSQPGASIYFGSVADVQGLFADQKRCGPEIRAELAGHDWLFIDELTDIARTPDLEQELIGVFNAFHDAGRQMVFSSRERAASCDFLDPTFRSRLEWGLMVHLKAPDLSVRSQFVEQINKDKRLGLSREQILTLASRFEGFRRLEGVLLRLEAFRQHAGGELSEAEFTRHIRLSEDKKAPELTPERVLAVCAEHFGIPAREITGPGRKKELVFARQAAMALCRTLLGISYPALGKIFGGKDHSTVLYSIRKFQQILDDNQDTKLLFRQLSKKCRQGGPA</sequence>
<keyword evidence="6 7" id="KW-0238">DNA-binding</keyword>
<dbReference type="SUPFAM" id="SSF52540">
    <property type="entry name" value="P-loop containing nucleoside triphosphate hydrolases"/>
    <property type="match status" value="1"/>
</dbReference>
<gene>
    <name evidence="11" type="ORF">GTA51_06235</name>
</gene>
<keyword evidence="1" id="KW-0963">Cytoplasm</keyword>
<dbReference type="PANTHER" id="PTHR30050">
    <property type="entry name" value="CHROMOSOMAL REPLICATION INITIATOR PROTEIN DNAA"/>
    <property type="match status" value="1"/>
</dbReference>
<evidence type="ECO:0000256" key="6">
    <source>
        <dbReference type="ARBA" id="ARBA00023125"/>
    </source>
</evidence>
<evidence type="ECO:0000256" key="2">
    <source>
        <dbReference type="ARBA" id="ARBA00022705"/>
    </source>
</evidence>
<keyword evidence="4 7" id="KW-0067">ATP-binding</keyword>
<evidence type="ECO:0000256" key="4">
    <source>
        <dbReference type="ARBA" id="ARBA00022840"/>
    </source>
</evidence>
<comment type="similarity">
    <text evidence="8">Belongs to the DnaA family.</text>
</comment>
<dbReference type="GO" id="GO:0008289">
    <property type="term" value="F:lipid binding"/>
    <property type="evidence" value="ECO:0007669"/>
    <property type="project" value="UniProtKB-KW"/>
</dbReference>
<dbReference type="GO" id="GO:0005886">
    <property type="term" value="C:plasma membrane"/>
    <property type="evidence" value="ECO:0007669"/>
    <property type="project" value="TreeGrafter"/>
</dbReference>
<dbReference type="SUPFAM" id="SSF48295">
    <property type="entry name" value="TrpR-like"/>
    <property type="match status" value="1"/>
</dbReference>
<dbReference type="Proteomes" id="UP000482487">
    <property type="component" value="Unassembled WGS sequence"/>
</dbReference>
<evidence type="ECO:0000259" key="9">
    <source>
        <dbReference type="SMART" id="SM00382"/>
    </source>
</evidence>
<keyword evidence="3 7" id="KW-0547">Nucleotide-binding</keyword>
<dbReference type="PRINTS" id="PR00051">
    <property type="entry name" value="DNAA"/>
</dbReference>
<comment type="caution">
    <text evidence="11">The sequence shown here is derived from an EMBL/GenBank/DDBJ whole genome shotgun (WGS) entry which is preliminary data.</text>
</comment>
<evidence type="ECO:0000313" key="12">
    <source>
        <dbReference type="Proteomes" id="UP000482487"/>
    </source>
</evidence>
<dbReference type="Pfam" id="PF00308">
    <property type="entry name" value="Bac_DnaA"/>
    <property type="match status" value="1"/>
</dbReference>
<feature type="domain" description="AAA+ ATPase" evidence="9">
    <location>
        <begin position="145"/>
        <end position="388"/>
    </location>
</feature>
<dbReference type="InterPro" id="IPR003593">
    <property type="entry name" value="AAA+_ATPase"/>
</dbReference>
<dbReference type="Pfam" id="PF08299">
    <property type="entry name" value="Bac_DnaA_C"/>
    <property type="match status" value="1"/>
</dbReference>
<keyword evidence="12" id="KW-1185">Reference proteome</keyword>
<dbReference type="InterPro" id="IPR027417">
    <property type="entry name" value="P-loop_NTPase"/>
</dbReference>
<keyword evidence="2 7" id="KW-0235">DNA replication</keyword>
<dbReference type="GO" id="GO:0006275">
    <property type="term" value="P:regulation of DNA replication"/>
    <property type="evidence" value="ECO:0007669"/>
    <property type="project" value="InterPro"/>
</dbReference>
<dbReference type="SMART" id="SM00382">
    <property type="entry name" value="AAA"/>
    <property type="match status" value="1"/>
</dbReference>
<dbReference type="Gene3D" id="3.40.50.300">
    <property type="entry name" value="P-loop containing nucleotide triphosphate hydrolases"/>
    <property type="match status" value="1"/>
</dbReference>
<dbReference type="CDD" id="cd06571">
    <property type="entry name" value="Bac_DnaA_C"/>
    <property type="match status" value="1"/>
</dbReference>
<dbReference type="InterPro" id="IPR013159">
    <property type="entry name" value="DnaA_C"/>
</dbReference>
<dbReference type="CDD" id="cd00009">
    <property type="entry name" value="AAA"/>
    <property type="match status" value="1"/>
</dbReference>
<dbReference type="InterPro" id="IPR020591">
    <property type="entry name" value="Chromosome_initiator_DnaA-like"/>
</dbReference>
<evidence type="ECO:0000256" key="3">
    <source>
        <dbReference type="ARBA" id="ARBA00022741"/>
    </source>
</evidence>
<evidence type="ECO:0000256" key="1">
    <source>
        <dbReference type="ARBA" id="ARBA00022490"/>
    </source>
</evidence>
<accession>A0A7C9MUJ9</accession>
<dbReference type="Gene3D" id="1.10.1750.10">
    <property type="match status" value="1"/>
</dbReference>
<dbReference type="GO" id="GO:0005524">
    <property type="term" value="F:ATP binding"/>
    <property type="evidence" value="ECO:0007669"/>
    <property type="project" value="UniProtKB-KW"/>
</dbReference>
<protein>
    <recommendedName>
        <fullName evidence="7">Chromosomal replication initiator protein DnaA</fullName>
    </recommendedName>
</protein>
<dbReference type="GO" id="GO:0003688">
    <property type="term" value="F:DNA replication origin binding"/>
    <property type="evidence" value="ECO:0007669"/>
    <property type="project" value="TreeGrafter"/>
</dbReference>
<dbReference type="PANTHER" id="PTHR30050:SF2">
    <property type="entry name" value="CHROMOSOMAL REPLICATION INITIATOR PROTEIN DNAA"/>
    <property type="match status" value="1"/>
</dbReference>
<feature type="domain" description="Chromosomal replication initiator DnaA C-terminal" evidence="10">
    <location>
        <begin position="353"/>
        <end position="422"/>
    </location>
</feature>
<comment type="function">
    <text evidence="7">Plays an essential role in the initiation and regulation of chromosomal replication. ATP-DnaA binds to the origin of replication (oriC) to initiate formation of the DNA replication initiation complex once per cell cycle. Binds the DnaA box (a 9 base pair repeat at the origin) and separates the double-stranded (ds)DNA. Forms a right-handed helical filament on oriC DNA; dsDNA binds to the exterior of the filament while single-stranded (ss)DNA is stabiized in the filament's interior. The ATP-DnaA-oriC complex binds and stabilizes one strand of the AT-rich DNA unwinding element (DUE), permitting loading of DNA polymerase. After initiation quickly degrades to an ADP-DnaA complex that is not apt for DNA replication. Binds acidic phospholipids.</text>
</comment>
<dbReference type="GO" id="GO:0006270">
    <property type="term" value="P:DNA replication initiation"/>
    <property type="evidence" value="ECO:0007669"/>
    <property type="project" value="InterPro"/>
</dbReference>
<evidence type="ECO:0000256" key="7">
    <source>
        <dbReference type="RuleBase" id="RU000577"/>
    </source>
</evidence>
<proteinExistence type="inferred from homology"/>
<organism evidence="11 12">
    <name type="scientific">Solidesulfovibrio aerotolerans</name>
    <dbReference type="NCBI Taxonomy" id="295255"/>
    <lineage>
        <taxon>Bacteria</taxon>
        <taxon>Pseudomonadati</taxon>
        <taxon>Thermodesulfobacteriota</taxon>
        <taxon>Desulfovibrionia</taxon>
        <taxon>Desulfovibrionales</taxon>
        <taxon>Desulfovibrionaceae</taxon>
        <taxon>Solidesulfovibrio</taxon>
    </lineage>
</organism>
<dbReference type="InterPro" id="IPR010921">
    <property type="entry name" value="Trp_repressor/repl_initiator"/>
</dbReference>
<evidence type="ECO:0000256" key="5">
    <source>
        <dbReference type="ARBA" id="ARBA00023121"/>
    </source>
</evidence>